<evidence type="ECO:0000313" key="2">
    <source>
        <dbReference type="EMBL" id="SNS01349.1"/>
    </source>
</evidence>
<keyword evidence="3" id="KW-1185">Reference proteome</keyword>
<protein>
    <submittedName>
        <fullName evidence="2">Uncharacterized protein family UPF0560</fullName>
    </submittedName>
</protein>
<dbReference type="InterPro" id="IPR008969">
    <property type="entry name" value="CarboxyPept-like_regulatory"/>
</dbReference>
<dbReference type="AlphaFoldDB" id="A0A239B0R0"/>
<feature type="chain" id="PRO_5013031685" evidence="1">
    <location>
        <begin position="21"/>
        <end position="593"/>
    </location>
</feature>
<evidence type="ECO:0000256" key="1">
    <source>
        <dbReference type="SAM" id="SignalP"/>
    </source>
</evidence>
<dbReference type="SUPFAM" id="SSF49464">
    <property type="entry name" value="Carboxypeptidase regulatory domain-like"/>
    <property type="match status" value="1"/>
</dbReference>
<dbReference type="EMBL" id="FZNY01000005">
    <property type="protein sequence ID" value="SNS01349.1"/>
    <property type="molecule type" value="Genomic_DNA"/>
</dbReference>
<dbReference type="RefSeq" id="WP_089372508.1">
    <property type="nucleotide sequence ID" value="NZ_BMEP01000006.1"/>
</dbReference>
<feature type="signal peptide" evidence="1">
    <location>
        <begin position="1"/>
        <end position="20"/>
    </location>
</feature>
<dbReference type="Proteomes" id="UP000198379">
    <property type="component" value="Unassembled WGS sequence"/>
</dbReference>
<gene>
    <name evidence="2" type="ORF">SAMN06265376_105259</name>
</gene>
<dbReference type="OrthoDB" id="973965at2"/>
<sequence>MQTIYKSYIFIFILSLICFSCELDDTLPQNGPLPDGVSNTSANLDQFFGQEVTRSFFGEVVDTDSNPIPGVLIEIGNQQARTDINGIFSLRDVSTHEKFSYLKASASGYVTSGRSLRPSEGVNRVKIMLFSDSSTTTIQSGEEAQVTLPNGASIVFSGAYIDANGDSYTGSVRVTTNYLDPLDPHINEMMPGMLYGQDIQGEEAALETYGMISVELRGSVGNKINIDPNSPAEITFPVPTSLYNLAPDIIPLWSFDEDAGYWIEEGSAVFNGTAYVGSVTHFSFWNCDAPFRLVDFCIGVTDENGDPISNVTVILSSSNSPGESSGITDLNGEVCGKVPAGFSFDLSIENECDEIIYESVIGPFNQDTTIDVTAPILQYDHVFSAVGTVVNCNQEPITNGYVIFYLGDEVSYGTITNGQLNVVLFDCLSLDTLSYEIFDVDTLLSSGMIDVSIESPVTNLGEITVCSPSQEFIVYTISGEETVFYVANIVGYGNEDDNGYKVRVNGDHVVYNFNSSDRVLGSYTFDTTDNFEGLKVYLEDLKVDPSEPNTLVFELTAFGEIGEYIELEFSGAYTNLSGELKSVTGEMKVIRDH</sequence>
<accession>A0A239B0R0</accession>
<name>A0A239B0R0_9FLAO</name>
<evidence type="ECO:0000313" key="3">
    <source>
        <dbReference type="Proteomes" id="UP000198379"/>
    </source>
</evidence>
<keyword evidence="1" id="KW-0732">Signal</keyword>
<proteinExistence type="predicted"/>
<organism evidence="2 3">
    <name type="scientific">Dokdonia pacifica</name>
    <dbReference type="NCBI Taxonomy" id="1627892"/>
    <lineage>
        <taxon>Bacteria</taxon>
        <taxon>Pseudomonadati</taxon>
        <taxon>Bacteroidota</taxon>
        <taxon>Flavobacteriia</taxon>
        <taxon>Flavobacteriales</taxon>
        <taxon>Flavobacteriaceae</taxon>
        <taxon>Dokdonia</taxon>
    </lineage>
</organism>
<reference evidence="2 3" key="1">
    <citation type="submission" date="2017-06" db="EMBL/GenBank/DDBJ databases">
        <authorList>
            <person name="Kim H.J."/>
            <person name="Triplett B.A."/>
        </authorList>
    </citation>
    <scope>NUCLEOTIDE SEQUENCE [LARGE SCALE GENOMIC DNA]</scope>
    <source>
        <strain evidence="2 3">DSM 25597</strain>
    </source>
</reference>